<keyword evidence="2" id="KW-0805">Transcription regulation</keyword>
<evidence type="ECO:0000256" key="5">
    <source>
        <dbReference type="ARBA" id="ARBA00023242"/>
    </source>
</evidence>
<dbReference type="InterPro" id="IPR011598">
    <property type="entry name" value="bHLH_dom"/>
</dbReference>
<dbReference type="GO" id="GO:0003700">
    <property type="term" value="F:DNA-binding transcription factor activity"/>
    <property type="evidence" value="ECO:0007669"/>
    <property type="project" value="InterPro"/>
</dbReference>
<feature type="domain" description="BHLH" evidence="7">
    <location>
        <begin position="256"/>
        <end position="305"/>
    </location>
</feature>
<dbReference type="GO" id="GO:0048766">
    <property type="term" value="P:root hair initiation"/>
    <property type="evidence" value="ECO:0007669"/>
    <property type="project" value="UniProtKB-ARBA"/>
</dbReference>
<protein>
    <recommendedName>
        <fullName evidence="7">BHLH domain-containing protein</fullName>
    </recommendedName>
</protein>
<gene>
    <name evidence="8" type="ORF">F511_01338</name>
</gene>
<dbReference type="Gene3D" id="4.10.280.10">
    <property type="entry name" value="Helix-loop-helix DNA-binding domain"/>
    <property type="match status" value="1"/>
</dbReference>
<organism evidence="8 9">
    <name type="scientific">Dorcoceras hygrometricum</name>
    <dbReference type="NCBI Taxonomy" id="472368"/>
    <lineage>
        <taxon>Eukaryota</taxon>
        <taxon>Viridiplantae</taxon>
        <taxon>Streptophyta</taxon>
        <taxon>Embryophyta</taxon>
        <taxon>Tracheophyta</taxon>
        <taxon>Spermatophyta</taxon>
        <taxon>Magnoliopsida</taxon>
        <taxon>eudicotyledons</taxon>
        <taxon>Gunneridae</taxon>
        <taxon>Pentapetalae</taxon>
        <taxon>asterids</taxon>
        <taxon>lamiids</taxon>
        <taxon>Lamiales</taxon>
        <taxon>Gesneriaceae</taxon>
        <taxon>Didymocarpoideae</taxon>
        <taxon>Trichosporeae</taxon>
        <taxon>Loxocarpinae</taxon>
        <taxon>Dorcoceras</taxon>
    </lineage>
</organism>
<dbReference type="SUPFAM" id="SSF47459">
    <property type="entry name" value="HLH, helix-loop-helix DNA-binding domain"/>
    <property type="match status" value="1"/>
</dbReference>
<dbReference type="InterPro" id="IPR036638">
    <property type="entry name" value="HLH_DNA-bd_sf"/>
</dbReference>
<dbReference type="AlphaFoldDB" id="A0A2Z7D5X2"/>
<dbReference type="Proteomes" id="UP000250235">
    <property type="component" value="Unassembled WGS sequence"/>
</dbReference>
<sequence length="347" mass="38896">METLSKLFSCEDSIDQFLLHFNVTDIFSNNGQIPSNLLVDQLSDEALFFTNDTNLIQDSSNSSEIGSALSLKQSGHEFYNSGDFHQDGITSSTVDTYAMGYKIVPAFTDYMMEEILQLKSQTCNDQVGGAAIQDTLNGESCEEMQLKREYQRSQVQIIHQSGVDKFEDNPPKSPRKRSRVSKDAQKNKKNTQSKKKKKADQNNNDVEEENINGAVNGQSSSSCCSEDDSNVSQDLNEGSNSEAKTSKGKARASRGSATDPQSLYARRRRERINERLRILQNLVPNGTKVDISTMLEEAVHYVKFLQLQIKSVASLHVHSEESSKFYNIEIGILEILYRMIGAILHLK</sequence>
<dbReference type="EMBL" id="KQ989519">
    <property type="protein sequence ID" value="KZV54540.1"/>
    <property type="molecule type" value="Genomic_DNA"/>
</dbReference>
<keyword evidence="3" id="KW-0238">DNA-binding</keyword>
<feature type="region of interest" description="Disordered" evidence="6">
    <location>
        <begin position="160"/>
        <end position="267"/>
    </location>
</feature>
<reference evidence="8 9" key="1">
    <citation type="journal article" date="2015" name="Proc. Natl. Acad. Sci. U.S.A.">
        <title>The resurrection genome of Boea hygrometrica: A blueprint for survival of dehydration.</title>
        <authorList>
            <person name="Xiao L."/>
            <person name="Yang G."/>
            <person name="Zhang L."/>
            <person name="Yang X."/>
            <person name="Zhao S."/>
            <person name="Ji Z."/>
            <person name="Zhou Q."/>
            <person name="Hu M."/>
            <person name="Wang Y."/>
            <person name="Chen M."/>
            <person name="Xu Y."/>
            <person name="Jin H."/>
            <person name="Xiao X."/>
            <person name="Hu G."/>
            <person name="Bao F."/>
            <person name="Hu Y."/>
            <person name="Wan P."/>
            <person name="Li L."/>
            <person name="Deng X."/>
            <person name="Kuang T."/>
            <person name="Xiang C."/>
            <person name="Zhu J.K."/>
            <person name="Oliver M.J."/>
            <person name="He Y."/>
        </authorList>
    </citation>
    <scope>NUCLEOTIDE SEQUENCE [LARGE SCALE GENOMIC DNA]</scope>
    <source>
        <strain evidence="9">cv. XS01</strain>
    </source>
</reference>
<keyword evidence="4" id="KW-0804">Transcription</keyword>
<evidence type="ECO:0000259" key="7">
    <source>
        <dbReference type="PROSITE" id="PS50888"/>
    </source>
</evidence>
<evidence type="ECO:0000256" key="2">
    <source>
        <dbReference type="ARBA" id="ARBA00023015"/>
    </source>
</evidence>
<evidence type="ECO:0000256" key="6">
    <source>
        <dbReference type="SAM" id="MobiDB-lite"/>
    </source>
</evidence>
<evidence type="ECO:0000256" key="3">
    <source>
        <dbReference type="ARBA" id="ARBA00023125"/>
    </source>
</evidence>
<dbReference type="InterPro" id="IPR045843">
    <property type="entry name" value="IND-like"/>
</dbReference>
<comment type="subcellular location">
    <subcellularLocation>
        <location evidence="1">Nucleus</location>
    </subcellularLocation>
</comment>
<name>A0A2Z7D5X2_9LAMI</name>
<keyword evidence="9" id="KW-1185">Reference proteome</keyword>
<dbReference type="SMART" id="SM00353">
    <property type="entry name" value="HLH"/>
    <property type="match status" value="1"/>
</dbReference>
<dbReference type="OrthoDB" id="651283at2759"/>
<feature type="compositionally biased region" description="Polar residues" evidence="6">
    <location>
        <begin position="230"/>
        <end position="243"/>
    </location>
</feature>
<evidence type="ECO:0000313" key="9">
    <source>
        <dbReference type="Proteomes" id="UP000250235"/>
    </source>
</evidence>
<dbReference type="PANTHER" id="PTHR45914:SF60">
    <property type="entry name" value="TRANSCRIPTION FACTOR RSL2-LIKE"/>
    <property type="match status" value="1"/>
</dbReference>
<evidence type="ECO:0000313" key="8">
    <source>
        <dbReference type="EMBL" id="KZV54540.1"/>
    </source>
</evidence>
<keyword evidence="5" id="KW-0539">Nucleus</keyword>
<dbReference type="PROSITE" id="PS50888">
    <property type="entry name" value="BHLH"/>
    <property type="match status" value="1"/>
</dbReference>
<dbReference type="GO" id="GO:0003677">
    <property type="term" value="F:DNA binding"/>
    <property type="evidence" value="ECO:0007669"/>
    <property type="project" value="UniProtKB-KW"/>
</dbReference>
<evidence type="ECO:0000256" key="1">
    <source>
        <dbReference type="ARBA" id="ARBA00004123"/>
    </source>
</evidence>
<accession>A0A2Z7D5X2</accession>
<proteinExistence type="predicted"/>
<dbReference type="FunFam" id="4.10.280.10:FF:000022">
    <property type="entry name" value="Basic helix-loop-helix transcription factor"/>
    <property type="match status" value="1"/>
</dbReference>
<feature type="compositionally biased region" description="Basic residues" evidence="6">
    <location>
        <begin position="187"/>
        <end position="198"/>
    </location>
</feature>
<dbReference type="PANTHER" id="PTHR45914">
    <property type="entry name" value="TRANSCRIPTION FACTOR HEC3-RELATED"/>
    <property type="match status" value="1"/>
</dbReference>
<evidence type="ECO:0000256" key="4">
    <source>
        <dbReference type="ARBA" id="ARBA00023163"/>
    </source>
</evidence>
<dbReference type="GO" id="GO:0046983">
    <property type="term" value="F:protein dimerization activity"/>
    <property type="evidence" value="ECO:0007669"/>
    <property type="project" value="InterPro"/>
</dbReference>
<dbReference type="GO" id="GO:0005634">
    <property type="term" value="C:nucleus"/>
    <property type="evidence" value="ECO:0007669"/>
    <property type="project" value="UniProtKB-SubCell"/>
</dbReference>
<dbReference type="Pfam" id="PF00010">
    <property type="entry name" value="HLH"/>
    <property type="match status" value="1"/>
</dbReference>